<comment type="caution">
    <text evidence="2">The sequence shown here is derived from an EMBL/GenBank/DDBJ whole genome shotgun (WGS) entry which is preliminary data.</text>
</comment>
<feature type="region of interest" description="Disordered" evidence="1">
    <location>
        <begin position="57"/>
        <end position="97"/>
    </location>
</feature>
<organism evidence="2 3">
    <name type="scientific">Prorocentrum cordatum</name>
    <dbReference type="NCBI Taxonomy" id="2364126"/>
    <lineage>
        <taxon>Eukaryota</taxon>
        <taxon>Sar</taxon>
        <taxon>Alveolata</taxon>
        <taxon>Dinophyceae</taxon>
        <taxon>Prorocentrales</taxon>
        <taxon>Prorocentraceae</taxon>
        <taxon>Prorocentrum</taxon>
    </lineage>
</organism>
<evidence type="ECO:0000313" key="2">
    <source>
        <dbReference type="EMBL" id="CAK0806369.1"/>
    </source>
</evidence>
<dbReference type="EMBL" id="CAUYUJ010003692">
    <property type="protein sequence ID" value="CAK0806369.1"/>
    <property type="molecule type" value="Genomic_DNA"/>
</dbReference>
<gene>
    <name evidence="2" type="ORF">PCOR1329_LOCUS12607</name>
</gene>
<feature type="region of interest" description="Disordered" evidence="1">
    <location>
        <begin position="274"/>
        <end position="309"/>
    </location>
</feature>
<feature type="compositionally biased region" description="Low complexity" evidence="1">
    <location>
        <begin position="274"/>
        <end position="294"/>
    </location>
</feature>
<feature type="region of interest" description="Disordered" evidence="1">
    <location>
        <begin position="1"/>
        <end position="39"/>
    </location>
</feature>
<proteinExistence type="predicted"/>
<sequence length="747" mass="81683">MPGCRASTFAWASAGRGVPPEGPRQQLRAGGPQRELGPTARVELELQQARTAQLELEAQLQQARPVGGEAPAERGAPLGAAGRGRSGERRQEAQQGVEASAAQVAVFQEMRQELWEARRRSAEEAAQSAASIGALRRDFRAVEHAQRAGAEALAERDASLHSARHELRQSQAELQQGEEASACQLERLQQHLLVERSQAESQEALSQEALQLLRHELRAANLQLELRSTTQMELELDVQAQQLAQLELGSAARMELDLELQQARTAQLELEAQLQQARPVGGEAPAERGAPLGAAGRGRSGERRQEAQQGVEASAAQVAVFQEMRQELWEARRRSAEEAAQSAASIGALRRDFRAVEHAQRAGAEALAERDASLHSARHELRQSQAELQQGEEASACQLERLQQRLLVEASQAESQEALSQEALQLLRHELRAANLQLELRSTTQMELELDVQLQQLAQLELAQHLGAEDVTERSASLDAARRELHVEAQQREEEALAHQDAVLQGMRRELREARRHGVVEAAAGAARELARWSLLAWWRACVRAQAEQQLSRLEQRAAGRAAELRRCWCLAAAASAERLARALASALLGACLASWRSTAAEELWKGDVRSLEQQLGRHRLAAKARIYRAVDLLVAERAKSLAAAAFGSWCAVVVHASGTRPPGALHALPVQLRRHGTDAHPRQPFQLSDADRDVVLQELALLRGGCERWLEQPPPPALPAPRSGFVPAIECAVFQGAAARGSADSH</sequence>
<evidence type="ECO:0000313" key="3">
    <source>
        <dbReference type="Proteomes" id="UP001189429"/>
    </source>
</evidence>
<name>A0ABN9QJY9_9DINO</name>
<dbReference type="Proteomes" id="UP001189429">
    <property type="component" value="Unassembled WGS sequence"/>
</dbReference>
<keyword evidence="3" id="KW-1185">Reference proteome</keyword>
<protein>
    <submittedName>
        <fullName evidence="2">Uncharacterized protein</fullName>
    </submittedName>
</protein>
<accession>A0ABN9QJY9</accession>
<reference evidence="2" key="1">
    <citation type="submission" date="2023-10" db="EMBL/GenBank/DDBJ databases">
        <authorList>
            <person name="Chen Y."/>
            <person name="Shah S."/>
            <person name="Dougan E. K."/>
            <person name="Thang M."/>
            <person name="Chan C."/>
        </authorList>
    </citation>
    <scope>NUCLEOTIDE SEQUENCE [LARGE SCALE GENOMIC DNA]</scope>
</reference>
<feature type="compositionally biased region" description="Low complexity" evidence="1">
    <location>
        <begin position="57"/>
        <end position="80"/>
    </location>
</feature>
<evidence type="ECO:0000256" key="1">
    <source>
        <dbReference type="SAM" id="MobiDB-lite"/>
    </source>
</evidence>